<dbReference type="InterPro" id="IPR050468">
    <property type="entry name" value="Cuticle_Struct_Prot"/>
</dbReference>
<evidence type="ECO:0000313" key="4">
    <source>
        <dbReference type="EnsemblMetazoa" id="XP_022653248"/>
    </source>
</evidence>
<evidence type="ECO:0000313" key="5">
    <source>
        <dbReference type="Proteomes" id="UP000594260"/>
    </source>
</evidence>
<sequence length="155" mass="16156">MYKLAVLASVALAAWALPHPAYGPGVAPLAYAAASPIVAKIAEPIYPPQPYSFGYETVDEYGTKSARHEESDGHNNKKGSYSFTDAHGISRRVDYVADAAGFRATVNTNEPGTAPSAPAAALFNAPSPLKKVAVAAAAPIAAYAHAPTYGRPHHI</sequence>
<dbReference type="OrthoDB" id="6430831at2759"/>
<organism evidence="4 5">
    <name type="scientific">Varroa destructor</name>
    <name type="common">Honeybee mite</name>
    <dbReference type="NCBI Taxonomy" id="109461"/>
    <lineage>
        <taxon>Eukaryota</taxon>
        <taxon>Metazoa</taxon>
        <taxon>Ecdysozoa</taxon>
        <taxon>Arthropoda</taxon>
        <taxon>Chelicerata</taxon>
        <taxon>Arachnida</taxon>
        <taxon>Acari</taxon>
        <taxon>Parasitiformes</taxon>
        <taxon>Mesostigmata</taxon>
        <taxon>Gamasina</taxon>
        <taxon>Dermanyssoidea</taxon>
        <taxon>Varroidae</taxon>
        <taxon>Varroa</taxon>
    </lineage>
</organism>
<dbReference type="InterPro" id="IPR029070">
    <property type="entry name" value="Chitinase_insertion_sf"/>
</dbReference>
<dbReference type="FunCoup" id="A0A7M7JKB4">
    <property type="interactions" value="54"/>
</dbReference>
<proteinExistence type="predicted"/>
<dbReference type="OMA" id="MIAQVTF"/>
<dbReference type="KEGG" id="vde:111247003"/>
<name>A0A7M7JKB4_VARDE</name>
<dbReference type="GO" id="GO:0062129">
    <property type="term" value="C:chitin-based extracellular matrix"/>
    <property type="evidence" value="ECO:0007669"/>
    <property type="project" value="TreeGrafter"/>
</dbReference>
<keyword evidence="5" id="KW-1185">Reference proteome</keyword>
<dbReference type="InterPro" id="IPR000618">
    <property type="entry name" value="Insect_cuticle"/>
</dbReference>
<dbReference type="GO" id="GO:0008010">
    <property type="term" value="F:structural constituent of chitin-based larval cuticle"/>
    <property type="evidence" value="ECO:0007669"/>
    <property type="project" value="TreeGrafter"/>
</dbReference>
<dbReference type="Proteomes" id="UP000594260">
    <property type="component" value="Unplaced"/>
</dbReference>
<protein>
    <recommendedName>
        <fullName evidence="6">Cuticle protein</fullName>
    </recommendedName>
</protein>
<dbReference type="Gene3D" id="3.10.50.10">
    <property type="match status" value="1"/>
</dbReference>
<evidence type="ECO:0008006" key="6">
    <source>
        <dbReference type="Google" id="ProtNLM"/>
    </source>
</evidence>
<dbReference type="RefSeq" id="XP_022653248.1">
    <property type="nucleotide sequence ID" value="XM_022797513.1"/>
</dbReference>
<evidence type="ECO:0000256" key="2">
    <source>
        <dbReference type="PROSITE-ProRule" id="PRU00497"/>
    </source>
</evidence>
<feature type="signal peptide" evidence="3">
    <location>
        <begin position="1"/>
        <end position="16"/>
    </location>
</feature>
<dbReference type="PRINTS" id="PR00947">
    <property type="entry name" value="CUTICLE"/>
</dbReference>
<dbReference type="PANTHER" id="PTHR10380">
    <property type="entry name" value="CUTICLE PROTEIN"/>
    <property type="match status" value="1"/>
</dbReference>
<dbReference type="GeneID" id="111247003"/>
<dbReference type="AlphaFoldDB" id="A0A7M7JKB4"/>
<feature type="chain" id="PRO_5029543630" description="Cuticle protein" evidence="3">
    <location>
        <begin position="17"/>
        <end position="155"/>
    </location>
</feature>
<accession>A0A7M7JKB4</accession>
<evidence type="ECO:0000256" key="1">
    <source>
        <dbReference type="ARBA" id="ARBA00022460"/>
    </source>
</evidence>
<keyword evidence="1 2" id="KW-0193">Cuticle</keyword>
<dbReference type="EnsemblMetazoa" id="XM_022797513">
    <property type="protein sequence ID" value="XP_022653248"/>
    <property type="gene ID" value="LOC111247003"/>
</dbReference>
<keyword evidence="3" id="KW-0732">Signal</keyword>
<evidence type="ECO:0000256" key="3">
    <source>
        <dbReference type="SAM" id="SignalP"/>
    </source>
</evidence>
<dbReference type="PANTHER" id="PTHR10380:SF173">
    <property type="entry name" value="CUTICULAR PROTEIN 47EF, ISOFORM C-RELATED"/>
    <property type="match status" value="1"/>
</dbReference>
<dbReference type="Pfam" id="PF00379">
    <property type="entry name" value="Chitin_bind_4"/>
    <property type="match status" value="1"/>
</dbReference>
<reference evidence="4" key="1">
    <citation type="submission" date="2021-01" db="UniProtKB">
        <authorList>
            <consortium name="EnsemblMetazoa"/>
        </authorList>
    </citation>
    <scope>IDENTIFICATION</scope>
</reference>
<dbReference type="InParanoid" id="A0A7M7JKB4"/>
<dbReference type="PROSITE" id="PS51155">
    <property type="entry name" value="CHIT_BIND_RR_2"/>
    <property type="match status" value="1"/>
</dbReference>